<dbReference type="RefSeq" id="WP_112525690.1">
    <property type="nucleotide sequence ID" value="NZ_JACHXN010000002.1"/>
</dbReference>
<dbReference type="Gene3D" id="2.40.30.170">
    <property type="match status" value="1"/>
</dbReference>
<accession>A0A839U3G6</accession>
<sequence length="354" mass="37788">MQPVRLIGIGLACVLLAACDEKAVVLPPQQHVQAIRASSAEYQPRAEITGEVKARIQSNLSFRVSGRVIERFVDVSSPVHAGDILARLDDSEQRADVEVARAGLQSAQAIARQKALTFERYEALLHSRSISQATFDEADKDLRTAQASLEAAEVALGTAEDALSYTKLKADADGIITARDIEVGRVVSAAQPAFTLAHNGARDAVFNVFEAFFIEGQPLPGVDVAPVADRAPETRATVREVSPFIDTRTGTIRIKVALPDVAQWPLGTPVVGKFRSPPREGIVLPASAIASAKGEPAVWLVAPGSSSVSLRKIAVARYRDSDLIASGGIAPQDLIVTEGGKFLKEGQTVAWEDR</sequence>
<feature type="domain" description="Multidrug resistance protein MdtA-like alpha-helical hairpin" evidence="2">
    <location>
        <begin position="98"/>
        <end position="166"/>
    </location>
</feature>
<comment type="caution">
    <text evidence="4">The sequence shown here is derived from an EMBL/GenBank/DDBJ whole genome shotgun (WGS) entry which is preliminary data.</text>
</comment>
<gene>
    <name evidence="4" type="ORF">FHS21_001000</name>
</gene>
<evidence type="ECO:0000256" key="1">
    <source>
        <dbReference type="ARBA" id="ARBA00009477"/>
    </source>
</evidence>
<dbReference type="Gene3D" id="2.40.50.100">
    <property type="match status" value="1"/>
</dbReference>
<evidence type="ECO:0000259" key="2">
    <source>
        <dbReference type="Pfam" id="PF25876"/>
    </source>
</evidence>
<dbReference type="Proteomes" id="UP000554520">
    <property type="component" value="Unassembled WGS sequence"/>
</dbReference>
<dbReference type="GO" id="GO:0015562">
    <property type="term" value="F:efflux transmembrane transporter activity"/>
    <property type="evidence" value="ECO:0007669"/>
    <property type="project" value="TreeGrafter"/>
</dbReference>
<dbReference type="Gene3D" id="1.10.287.470">
    <property type="entry name" value="Helix hairpin bin"/>
    <property type="match status" value="1"/>
</dbReference>
<dbReference type="Pfam" id="PF25876">
    <property type="entry name" value="HH_MFP_RND"/>
    <property type="match status" value="1"/>
</dbReference>
<protein>
    <submittedName>
        <fullName evidence="4">RND family efflux transporter MFP subunit</fullName>
    </submittedName>
</protein>
<comment type="similarity">
    <text evidence="1">Belongs to the membrane fusion protein (MFP) (TC 8.A.1) family.</text>
</comment>
<name>A0A839U3G6_9HYPH</name>
<dbReference type="EMBL" id="JACHXN010000002">
    <property type="protein sequence ID" value="MBB3144604.1"/>
    <property type="molecule type" value="Genomic_DNA"/>
</dbReference>
<evidence type="ECO:0000259" key="3">
    <source>
        <dbReference type="Pfam" id="PF25917"/>
    </source>
</evidence>
<reference evidence="4 5" key="1">
    <citation type="submission" date="2020-08" db="EMBL/GenBank/DDBJ databases">
        <title>Genomic Encyclopedia of Type Strains, Phase III (KMG-III): the genomes of soil and plant-associated and newly described type strains.</title>
        <authorList>
            <person name="Whitman W."/>
        </authorList>
    </citation>
    <scope>NUCLEOTIDE SEQUENCE [LARGE SCALE GENOMIC DNA]</scope>
    <source>
        <strain evidence="4 5">CECT 7015</strain>
    </source>
</reference>
<keyword evidence="5" id="KW-1185">Reference proteome</keyword>
<dbReference type="InterPro" id="IPR006143">
    <property type="entry name" value="RND_pump_MFP"/>
</dbReference>
<dbReference type="AlphaFoldDB" id="A0A839U3G6"/>
<dbReference type="NCBIfam" id="TIGR01730">
    <property type="entry name" value="RND_mfp"/>
    <property type="match status" value="1"/>
</dbReference>
<dbReference type="SUPFAM" id="SSF111369">
    <property type="entry name" value="HlyD-like secretion proteins"/>
    <property type="match status" value="1"/>
</dbReference>
<proteinExistence type="inferred from homology"/>
<dbReference type="PANTHER" id="PTHR30469:SF38">
    <property type="entry name" value="HLYD FAMILY SECRETION PROTEIN"/>
    <property type="match status" value="1"/>
</dbReference>
<dbReference type="InterPro" id="IPR058625">
    <property type="entry name" value="MdtA-like_BSH"/>
</dbReference>
<dbReference type="GO" id="GO:1990281">
    <property type="term" value="C:efflux pump complex"/>
    <property type="evidence" value="ECO:0007669"/>
    <property type="project" value="TreeGrafter"/>
</dbReference>
<dbReference type="PANTHER" id="PTHR30469">
    <property type="entry name" value="MULTIDRUG RESISTANCE PROTEIN MDTA"/>
    <property type="match status" value="1"/>
</dbReference>
<organism evidence="4 5">
    <name type="scientific">Phyllobacterium trifolii</name>
    <dbReference type="NCBI Taxonomy" id="300193"/>
    <lineage>
        <taxon>Bacteria</taxon>
        <taxon>Pseudomonadati</taxon>
        <taxon>Pseudomonadota</taxon>
        <taxon>Alphaproteobacteria</taxon>
        <taxon>Hyphomicrobiales</taxon>
        <taxon>Phyllobacteriaceae</taxon>
        <taxon>Phyllobacterium</taxon>
    </lineage>
</organism>
<evidence type="ECO:0000313" key="5">
    <source>
        <dbReference type="Proteomes" id="UP000554520"/>
    </source>
</evidence>
<evidence type="ECO:0000313" key="4">
    <source>
        <dbReference type="EMBL" id="MBB3144604.1"/>
    </source>
</evidence>
<dbReference type="InterPro" id="IPR058624">
    <property type="entry name" value="MdtA-like_HH"/>
</dbReference>
<dbReference type="PROSITE" id="PS51257">
    <property type="entry name" value="PROKAR_LIPOPROTEIN"/>
    <property type="match status" value="1"/>
</dbReference>
<dbReference type="Gene3D" id="2.40.420.20">
    <property type="match status" value="1"/>
</dbReference>
<feature type="domain" description="Multidrug resistance protein MdtA-like barrel-sandwich hybrid" evidence="3">
    <location>
        <begin position="62"/>
        <end position="195"/>
    </location>
</feature>
<dbReference type="Pfam" id="PF25917">
    <property type="entry name" value="BSH_RND"/>
    <property type="match status" value="1"/>
</dbReference>